<accession>A0A229UG53</accession>
<organism evidence="2 3">
    <name type="scientific">Paenibacillus rigui</name>
    <dbReference type="NCBI Taxonomy" id="554312"/>
    <lineage>
        <taxon>Bacteria</taxon>
        <taxon>Bacillati</taxon>
        <taxon>Bacillota</taxon>
        <taxon>Bacilli</taxon>
        <taxon>Bacillales</taxon>
        <taxon>Paenibacillaceae</taxon>
        <taxon>Paenibacillus</taxon>
    </lineage>
</organism>
<gene>
    <name evidence="2" type="ORF">CF651_31525</name>
</gene>
<keyword evidence="3" id="KW-1185">Reference proteome</keyword>
<name>A0A229UG53_9BACL</name>
<reference evidence="2 3" key="1">
    <citation type="submission" date="2017-07" db="EMBL/GenBank/DDBJ databases">
        <title>Genome sequencing and assembly of Paenibacillus rigui.</title>
        <authorList>
            <person name="Mayilraj S."/>
        </authorList>
    </citation>
    <scope>NUCLEOTIDE SEQUENCE [LARGE SCALE GENOMIC DNA]</scope>
    <source>
        <strain evidence="2 3">JCM 16352</strain>
    </source>
</reference>
<feature type="compositionally biased region" description="Basic and acidic residues" evidence="1">
    <location>
        <begin position="1"/>
        <end position="10"/>
    </location>
</feature>
<dbReference type="EMBL" id="NMQW01000079">
    <property type="protein sequence ID" value="OXM82366.1"/>
    <property type="molecule type" value="Genomic_DNA"/>
</dbReference>
<feature type="region of interest" description="Disordered" evidence="1">
    <location>
        <begin position="1"/>
        <end position="20"/>
    </location>
</feature>
<dbReference type="Proteomes" id="UP000215509">
    <property type="component" value="Unassembled WGS sequence"/>
</dbReference>
<evidence type="ECO:0000256" key="1">
    <source>
        <dbReference type="SAM" id="MobiDB-lite"/>
    </source>
</evidence>
<evidence type="ECO:0000313" key="3">
    <source>
        <dbReference type="Proteomes" id="UP000215509"/>
    </source>
</evidence>
<evidence type="ECO:0000313" key="2">
    <source>
        <dbReference type="EMBL" id="OXM82366.1"/>
    </source>
</evidence>
<comment type="caution">
    <text evidence="2">The sequence shown here is derived from an EMBL/GenBank/DDBJ whole genome shotgun (WGS) entry which is preliminary data.</text>
</comment>
<protein>
    <submittedName>
        <fullName evidence="2">Uncharacterized protein</fullName>
    </submittedName>
</protein>
<sequence length="64" mass="7280">MGAALERENGRCQGNRTNREQKWGTTCSAMIIGLTDLDSDRKHIWEMMPRLVFGTVIDVNQAEK</sequence>
<dbReference type="AlphaFoldDB" id="A0A229UG53"/>
<proteinExistence type="predicted"/>